<sequence length="105" mass="11153">MVVHAILRMLHREPPVCSSQCGTAAKHRTDIDSSATAATRPGRRTRVIRWYASTSSRRRESATTPAATRMSPVHSHQTQPGRAAAPGAAPAFRGPGSGCAMAPHL</sequence>
<dbReference type="PATRIC" id="fig|1352936.5.peg.428"/>
<dbReference type="Proteomes" id="UP000017984">
    <property type="component" value="Chromosome"/>
</dbReference>
<dbReference type="HOGENOM" id="CLU_2235118_0_0_11"/>
<accession>V6KWB8</accession>
<evidence type="ECO:0000313" key="2">
    <source>
        <dbReference type="EMBL" id="EST36465.1"/>
    </source>
</evidence>
<dbReference type="EMBL" id="AWQX01000009">
    <property type="protein sequence ID" value="EST36465.1"/>
    <property type="molecule type" value="Genomic_DNA"/>
</dbReference>
<feature type="compositionally biased region" description="Low complexity" evidence="1">
    <location>
        <begin position="80"/>
        <end position="94"/>
    </location>
</feature>
<protein>
    <submittedName>
        <fullName evidence="2">Uncharacterized protein</fullName>
    </submittedName>
</protein>
<gene>
    <name evidence="2" type="ORF">M878_01915</name>
</gene>
<keyword evidence="3" id="KW-1185">Reference proteome</keyword>
<comment type="caution">
    <text evidence="2">The sequence shown here is derived from an EMBL/GenBank/DDBJ whole genome shotgun (WGS) entry which is preliminary data.</text>
</comment>
<name>V6KWB8_STRRC</name>
<proteinExistence type="predicted"/>
<dbReference type="AlphaFoldDB" id="V6KWB8"/>
<feature type="region of interest" description="Disordered" evidence="1">
    <location>
        <begin position="54"/>
        <end position="105"/>
    </location>
</feature>
<organism evidence="2 3">
    <name type="scientific">Streptomyces roseochromogenus subsp. oscitans DS 12.976</name>
    <dbReference type="NCBI Taxonomy" id="1352936"/>
    <lineage>
        <taxon>Bacteria</taxon>
        <taxon>Bacillati</taxon>
        <taxon>Actinomycetota</taxon>
        <taxon>Actinomycetes</taxon>
        <taxon>Kitasatosporales</taxon>
        <taxon>Streptomycetaceae</taxon>
        <taxon>Streptomyces</taxon>
    </lineage>
</organism>
<evidence type="ECO:0000256" key="1">
    <source>
        <dbReference type="SAM" id="MobiDB-lite"/>
    </source>
</evidence>
<evidence type="ECO:0000313" key="3">
    <source>
        <dbReference type="Proteomes" id="UP000017984"/>
    </source>
</evidence>
<reference evidence="2 3" key="1">
    <citation type="journal article" date="2014" name="Genome Announc.">
        <title>Draft Genome Sequence of Streptomyces roseochromogenes subsp. oscitans DS 12.976, Producer of the Aminocoumarin Antibiotic Clorobiocin.</title>
        <authorList>
            <person name="Ruckert C."/>
            <person name="Kalinowski J."/>
            <person name="Heide L."/>
            <person name="Apel A.K."/>
        </authorList>
    </citation>
    <scope>NUCLEOTIDE SEQUENCE [LARGE SCALE GENOMIC DNA]</scope>
    <source>
        <strain evidence="2 3">DS 12.976</strain>
    </source>
</reference>